<keyword evidence="1" id="KW-0472">Membrane</keyword>
<evidence type="ECO:0000313" key="2">
    <source>
        <dbReference type="EMBL" id="CAF1926887.1"/>
    </source>
</evidence>
<protein>
    <submittedName>
        <fullName evidence="2">(rape) hypothetical protein</fullName>
    </submittedName>
</protein>
<gene>
    <name evidence="2" type="ORF">DARMORV10_C05P17900.1</name>
</gene>
<feature type="transmembrane region" description="Helical" evidence="1">
    <location>
        <begin position="31"/>
        <end position="54"/>
    </location>
</feature>
<accession>A0A816KV66</accession>
<keyword evidence="1" id="KW-1133">Transmembrane helix</keyword>
<proteinExistence type="predicted"/>
<name>A0A816KV66_BRANA</name>
<organism evidence="2">
    <name type="scientific">Brassica napus</name>
    <name type="common">Rape</name>
    <dbReference type="NCBI Taxonomy" id="3708"/>
    <lineage>
        <taxon>Eukaryota</taxon>
        <taxon>Viridiplantae</taxon>
        <taxon>Streptophyta</taxon>
        <taxon>Embryophyta</taxon>
        <taxon>Tracheophyta</taxon>
        <taxon>Spermatophyta</taxon>
        <taxon>Magnoliopsida</taxon>
        <taxon>eudicotyledons</taxon>
        <taxon>Gunneridae</taxon>
        <taxon>Pentapetalae</taxon>
        <taxon>rosids</taxon>
        <taxon>malvids</taxon>
        <taxon>Brassicales</taxon>
        <taxon>Brassicaceae</taxon>
        <taxon>Brassiceae</taxon>
        <taxon>Brassica</taxon>
    </lineage>
</organism>
<keyword evidence="1" id="KW-0812">Transmembrane</keyword>
<feature type="non-terminal residue" evidence="2">
    <location>
        <position position="1"/>
    </location>
</feature>
<dbReference type="EMBL" id="HG994369">
    <property type="protein sequence ID" value="CAF1926887.1"/>
    <property type="molecule type" value="Genomic_DNA"/>
</dbReference>
<dbReference type="Proteomes" id="UP001295469">
    <property type="component" value="Chromosome C05"/>
</dbReference>
<evidence type="ECO:0000256" key="1">
    <source>
        <dbReference type="SAM" id="Phobius"/>
    </source>
</evidence>
<feature type="transmembrane region" description="Helical" evidence="1">
    <location>
        <begin position="7"/>
        <end position="25"/>
    </location>
</feature>
<sequence length="59" mass="6886">PTNKIGLLLLLHTRLVVFSRVLFFTKCCWTIVRFCLLLSGSFVLTCFQGFCSLFRRQNQ</sequence>
<reference evidence="2" key="1">
    <citation type="submission" date="2021-01" db="EMBL/GenBank/DDBJ databases">
        <authorList>
            <consortium name="Genoscope - CEA"/>
            <person name="William W."/>
        </authorList>
    </citation>
    <scope>NUCLEOTIDE SEQUENCE</scope>
</reference>
<dbReference type="AlphaFoldDB" id="A0A816KV66"/>